<evidence type="ECO:0000256" key="3">
    <source>
        <dbReference type="ARBA" id="ARBA00022692"/>
    </source>
</evidence>
<evidence type="ECO:0000256" key="8">
    <source>
        <dbReference type="SAM" id="SignalP"/>
    </source>
</evidence>
<keyword evidence="5 7" id="KW-1133">Transmembrane helix</keyword>
<dbReference type="SMART" id="SM00665">
    <property type="entry name" value="B561"/>
    <property type="match status" value="1"/>
</dbReference>
<dbReference type="PANTHER" id="PTHR47797:SF5">
    <property type="entry name" value="CELLOBIOSE DEHYDROGENASE CYTOCHROME DOMAIN-CONTAINING PROTEIN"/>
    <property type="match status" value="1"/>
</dbReference>
<comment type="subcellular location">
    <subcellularLocation>
        <location evidence="1">Membrane</location>
    </subcellularLocation>
</comment>
<reference evidence="10 11" key="1">
    <citation type="journal article" date="2011" name="PLoS Genet.">
        <title>Comparative genomic analysis of human fungal pathogens causing paracoccidioidomycosis.</title>
        <authorList>
            <person name="Desjardins C.A."/>
            <person name="Champion M.D."/>
            <person name="Holder J.W."/>
            <person name="Muszewska A."/>
            <person name="Goldberg J."/>
            <person name="Bailao A.M."/>
            <person name="Brigido M.M."/>
            <person name="Ferreira M.E."/>
            <person name="Garcia A.M."/>
            <person name="Grynberg M."/>
            <person name="Gujja S."/>
            <person name="Heiman D.I."/>
            <person name="Henn M.R."/>
            <person name="Kodira C.D."/>
            <person name="Leon-Narvaez H."/>
            <person name="Longo L.V."/>
            <person name="Ma L.J."/>
            <person name="Malavazi I."/>
            <person name="Matsuo A.L."/>
            <person name="Morais F.V."/>
            <person name="Pereira M."/>
            <person name="Rodriguez-Brito S."/>
            <person name="Sakthikumar S."/>
            <person name="Salem-Izacc S.M."/>
            <person name="Sykes S.M."/>
            <person name="Teixeira M.M."/>
            <person name="Vallejo M.C."/>
            <person name="Walter M.E."/>
            <person name="Yandava C."/>
            <person name="Young S."/>
            <person name="Zeng Q."/>
            <person name="Zucker J."/>
            <person name="Felipe M.S."/>
            <person name="Goldman G.H."/>
            <person name="Haas B.J."/>
            <person name="McEwen J.G."/>
            <person name="Nino-Vega G."/>
            <person name="Puccia R."/>
            <person name="San-Blas G."/>
            <person name="Soares C.M."/>
            <person name="Birren B.W."/>
            <person name="Cuomo C.A."/>
        </authorList>
    </citation>
    <scope>NUCLEOTIDE SEQUENCE [LARGE SCALE GENOMIC DNA]</scope>
    <source>
        <strain evidence="10 11">Pb18</strain>
    </source>
</reference>
<evidence type="ECO:0000313" key="10">
    <source>
        <dbReference type="EMBL" id="KGM92329.1"/>
    </source>
</evidence>
<dbReference type="PANTHER" id="PTHR47797">
    <property type="entry name" value="DEHYDROGENASE, PUTATIVE (AFU_ORTHOLOGUE AFUA_8G05805)-RELATED"/>
    <property type="match status" value="1"/>
</dbReference>
<evidence type="ECO:0000256" key="6">
    <source>
        <dbReference type="ARBA" id="ARBA00023136"/>
    </source>
</evidence>
<dbReference type="KEGG" id="pbn:PADG_11524"/>
<evidence type="ECO:0000313" key="11">
    <source>
        <dbReference type="Proteomes" id="UP000001628"/>
    </source>
</evidence>
<keyword evidence="8" id="KW-0732">Signal</keyword>
<name>A0A0A0HT07_PARBD</name>
<feature type="domain" description="Cytochrome b561" evidence="9">
    <location>
        <begin position="62"/>
        <end position="190"/>
    </location>
</feature>
<evidence type="ECO:0000256" key="4">
    <source>
        <dbReference type="ARBA" id="ARBA00022982"/>
    </source>
</evidence>
<evidence type="ECO:0000256" key="5">
    <source>
        <dbReference type="ARBA" id="ARBA00022989"/>
    </source>
</evidence>
<evidence type="ECO:0000256" key="7">
    <source>
        <dbReference type="SAM" id="Phobius"/>
    </source>
</evidence>
<organism evidence="10 11">
    <name type="scientific">Paracoccidioides brasiliensis (strain Pb18)</name>
    <dbReference type="NCBI Taxonomy" id="502780"/>
    <lineage>
        <taxon>Eukaryota</taxon>
        <taxon>Fungi</taxon>
        <taxon>Dikarya</taxon>
        <taxon>Ascomycota</taxon>
        <taxon>Pezizomycotina</taxon>
        <taxon>Eurotiomycetes</taxon>
        <taxon>Eurotiomycetidae</taxon>
        <taxon>Onygenales</taxon>
        <taxon>Ajellomycetaceae</taxon>
        <taxon>Paracoccidioides</taxon>
    </lineage>
</organism>
<dbReference type="GO" id="GO:0016020">
    <property type="term" value="C:membrane"/>
    <property type="evidence" value="ECO:0007669"/>
    <property type="project" value="UniProtKB-SubCell"/>
</dbReference>
<keyword evidence="6 7" id="KW-0472">Membrane</keyword>
<evidence type="ECO:0000256" key="2">
    <source>
        <dbReference type="ARBA" id="ARBA00022448"/>
    </source>
</evidence>
<dbReference type="OMA" id="ERNGHAC"/>
<evidence type="ECO:0000259" key="9">
    <source>
        <dbReference type="SMART" id="SM00665"/>
    </source>
</evidence>
<keyword evidence="2" id="KW-0813">Transport</keyword>
<dbReference type="CDD" id="cd08760">
    <property type="entry name" value="Cyt_b561_FRRS1_like"/>
    <property type="match status" value="1"/>
</dbReference>
<feature type="transmembrane region" description="Helical" evidence="7">
    <location>
        <begin position="65"/>
        <end position="84"/>
    </location>
</feature>
<accession>A0A0A0HT07</accession>
<dbReference type="STRING" id="502780.A0A0A0HT07"/>
<dbReference type="EMBL" id="KN275959">
    <property type="protein sequence ID" value="KGM92329.1"/>
    <property type="molecule type" value="Genomic_DNA"/>
</dbReference>
<dbReference type="HOGENOM" id="CLU_071657_0_0_1"/>
<keyword evidence="4" id="KW-0249">Electron transport</keyword>
<gene>
    <name evidence="10" type="ORF">PADG_11524</name>
</gene>
<dbReference type="RefSeq" id="XP_010758985.1">
    <property type="nucleotide sequence ID" value="XM_010760683.1"/>
</dbReference>
<feature type="transmembrane region" description="Helical" evidence="7">
    <location>
        <begin position="173"/>
        <end position="196"/>
    </location>
</feature>
<dbReference type="InParanoid" id="A0A0A0HT07"/>
<keyword evidence="3 7" id="KW-0812">Transmembrane</keyword>
<protein>
    <recommendedName>
        <fullName evidence="9">Cytochrome b561 domain-containing protein</fullName>
    </recommendedName>
</protein>
<dbReference type="eggNOG" id="ENOG502SQ3I">
    <property type="taxonomic scope" value="Eukaryota"/>
</dbReference>
<proteinExistence type="predicted"/>
<feature type="transmembrane region" description="Helical" evidence="7">
    <location>
        <begin position="96"/>
        <end position="118"/>
    </location>
</feature>
<feature type="transmembrane region" description="Helical" evidence="7">
    <location>
        <begin position="130"/>
        <end position="152"/>
    </location>
</feature>
<feature type="transmembrane region" description="Helical" evidence="7">
    <location>
        <begin position="208"/>
        <end position="230"/>
    </location>
</feature>
<dbReference type="Gene3D" id="1.20.120.1770">
    <property type="match status" value="1"/>
</dbReference>
<dbReference type="GeneID" id="22587421"/>
<keyword evidence="11" id="KW-1185">Reference proteome</keyword>
<feature type="chain" id="PRO_5001963036" description="Cytochrome b561 domain-containing protein" evidence="8">
    <location>
        <begin position="21"/>
        <end position="239"/>
    </location>
</feature>
<sequence length="239" mass="25837">MSKALSAIGSLMLHAAAVSGLGIEDTNTFDSNYMESLESDTSTATITNILVQCINFQKRQKLHGLIMTLVFMIIYPLGALSLHLPLKLRVPLNFHLPIQIVGVIMMVAATALGIRLALEVHLWNLLRAHVALGTLAIGAILIIQPTLGIIQSRCSELGVEDNKSNLCGVMHRWIGRGAILLGMANAGIGFLVVGIGTSIEEGSLTRSFVLMGVFTSLWFLVVLVDFHRGLGENGARRKR</sequence>
<dbReference type="VEuPathDB" id="FungiDB:PADG_11524"/>
<feature type="signal peptide" evidence="8">
    <location>
        <begin position="1"/>
        <end position="20"/>
    </location>
</feature>
<dbReference type="OrthoDB" id="19261at2759"/>
<dbReference type="InterPro" id="IPR006593">
    <property type="entry name" value="Cyt_b561/ferric_Rdtase_TM"/>
</dbReference>
<evidence type="ECO:0000256" key="1">
    <source>
        <dbReference type="ARBA" id="ARBA00004370"/>
    </source>
</evidence>
<dbReference type="Proteomes" id="UP000001628">
    <property type="component" value="Unassembled WGS sequence"/>
</dbReference>
<dbReference type="AlphaFoldDB" id="A0A0A0HT07"/>